<organism evidence="6 7">
    <name type="scientific">Penicilliopsis zonata CBS 506.65</name>
    <dbReference type="NCBI Taxonomy" id="1073090"/>
    <lineage>
        <taxon>Eukaryota</taxon>
        <taxon>Fungi</taxon>
        <taxon>Dikarya</taxon>
        <taxon>Ascomycota</taxon>
        <taxon>Pezizomycotina</taxon>
        <taxon>Eurotiomycetes</taxon>
        <taxon>Eurotiomycetidae</taxon>
        <taxon>Eurotiales</taxon>
        <taxon>Aspergillaceae</taxon>
        <taxon>Penicilliopsis</taxon>
    </lineage>
</organism>
<evidence type="ECO:0000256" key="1">
    <source>
        <dbReference type="ARBA" id="ARBA00022630"/>
    </source>
</evidence>
<dbReference type="Pfam" id="PF01494">
    <property type="entry name" value="FAD_binding_3"/>
    <property type="match status" value="1"/>
</dbReference>
<dbReference type="OrthoDB" id="655030at2759"/>
<evidence type="ECO:0000313" key="6">
    <source>
        <dbReference type="EMBL" id="OJJ45225.1"/>
    </source>
</evidence>
<dbReference type="PRINTS" id="PR00420">
    <property type="entry name" value="RNGMNOXGNASE"/>
</dbReference>
<protein>
    <recommendedName>
        <fullName evidence="5">FAD-binding domain-containing protein</fullName>
    </recommendedName>
</protein>
<dbReference type="GO" id="GO:0071949">
    <property type="term" value="F:FAD binding"/>
    <property type="evidence" value="ECO:0007669"/>
    <property type="project" value="InterPro"/>
</dbReference>
<dbReference type="Proteomes" id="UP000184188">
    <property type="component" value="Unassembled WGS sequence"/>
</dbReference>
<proteinExistence type="predicted"/>
<dbReference type="GeneID" id="34613490"/>
<keyword evidence="4" id="KW-0812">Transmembrane</keyword>
<dbReference type="VEuPathDB" id="FungiDB:ASPZODRAFT_17442"/>
<accession>A0A1L9SDC6</accession>
<dbReference type="InterPro" id="IPR002938">
    <property type="entry name" value="FAD-bd"/>
</dbReference>
<dbReference type="STRING" id="1073090.A0A1L9SDC6"/>
<dbReference type="AlphaFoldDB" id="A0A1L9SDC6"/>
<gene>
    <name evidence="6" type="ORF">ASPZODRAFT_17442</name>
</gene>
<dbReference type="InterPro" id="IPR051704">
    <property type="entry name" value="FAD_aromatic-hydroxylase"/>
</dbReference>
<dbReference type="RefSeq" id="XP_022579735.1">
    <property type="nucleotide sequence ID" value="XM_022727026.1"/>
</dbReference>
<keyword evidence="4" id="KW-0472">Membrane</keyword>
<reference evidence="7" key="1">
    <citation type="journal article" date="2017" name="Genome Biol.">
        <title>Comparative genomics reveals high biological diversity and specific adaptations in the industrially and medically important fungal genus Aspergillus.</title>
        <authorList>
            <person name="de Vries R.P."/>
            <person name="Riley R."/>
            <person name="Wiebenga A."/>
            <person name="Aguilar-Osorio G."/>
            <person name="Amillis S."/>
            <person name="Uchima C.A."/>
            <person name="Anderluh G."/>
            <person name="Asadollahi M."/>
            <person name="Askin M."/>
            <person name="Barry K."/>
            <person name="Battaglia E."/>
            <person name="Bayram O."/>
            <person name="Benocci T."/>
            <person name="Braus-Stromeyer S.A."/>
            <person name="Caldana C."/>
            <person name="Canovas D."/>
            <person name="Cerqueira G.C."/>
            <person name="Chen F."/>
            <person name="Chen W."/>
            <person name="Choi C."/>
            <person name="Clum A."/>
            <person name="Dos Santos R.A."/>
            <person name="Damasio A.R."/>
            <person name="Diallinas G."/>
            <person name="Emri T."/>
            <person name="Fekete E."/>
            <person name="Flipphi M."/>
            <person name="Freyberg S."/>
            <person name="Gallo A."/>
            <person name="Gournas C."/>
            <person name="Habgood R."/>
            <person name="Hainaut M."/>
            <person name="Harispe M.L."/>
            <person name="Henrissat B."/>
            <person name="Hilden K.S."/>
            <person name="Hope R."/>
            <person name="Hossain A."/>
            <person name="Karabika E."/>
            <person name="Karaffa L."/>
            <person name="Karanyi Z."/>
            <person name="Krasevec N."/>
            <person name="Kuo A."/>
            <person name="Kusch H."/>
            <person name="LaButti K."/>
            <person name="Lagendijk E.L."/>
            <person name="Lapidus A."/>
            <person name="Levasseur A."/>
            <person name="Lindquist E."/>
            <person name="Lipzen A."/>
            <person name="Logrieco A.F."/>
            <person name="MacCabe A."/>
            <person name="Maekelae M.R."/>
            <person name="Malavazi I."/>
            <person name="Melin P."/>
            <person name="Meyer V."/>
            <person name="Mielnichuk N."/>
            <person name="Miskei M."/>
            <person name="Molnar A.P."/>
            <person name="Mule G."/>
            <person name="Ngan C.Y."/>
            <person name="Orejas M."/>
            <person name="Orosz E."/>
            <person name="Ouedraogo J.P."/>
            <person name="Overkamp K.M."/>
            <person name="Park H.-S."/>
            <person name="Perrone G."/>
            <person name="Piumi F."/>
            <person name="Punt P.J."/>
            <person name="Ram A.F."/>
            <person name="Ramon A."/>
            <person name="Rauscher S."/>
            <person name="Record E."/>
            <person name="Riano-Pachon D.M."/>
            <person name="Robert V."/>
            <person name="Roehrig J."/>
            <person name="Ruller R."/>
            <person name="Salamov A."/>
            <person name="Salih N.S."/>
            <person name="Samson R.A."/>
            <person name="Sandor E."/>
            <person name="Sanguinetti M."/>
            <person name="Schuetze T."/>
            <person name="Sepcic K."/>
            <person name="Shelest E."/>
            <person name="Sherlock G."/>
            <person name="Sophianopoulou V."/>
            <person name="Squina F.M."/>
            <person name="Sun H."/>
            <person name="Susca A."/>
            <person name="Todd R.B."/>
            <person name="Tsang A."/>
            <person name="Unkles S.E."/>
            <person name="van de Wiele N."/>
            <person name="van Rossen-Uffink D."/>
            <person name="Oliveira J.V."/>
            <person name="Vesth T.C."/>
            <person name="Visser J."/>
            <person name="Yu J.-H."/>
            <person name="Zhou M."/>
            <person name="Andersen M.R."/>
            <person name="Archer D.B."/>
            <person name="Baker S.E."/>
            <person name="Benoit I."/>
            <person name="Brakhage A.A."/>
            <person name="Braus G.H."/>
            <person name="Fischer R."/>
            <person name="Frisvad J.C."/>
            <person name="Goldman G.H."/>
            <person name="Houbraken J."/>
            <person name="Oakley B."/>
            <person name="Pocsi I."/>
            <person name="Scazzocchio C."/>
            <person name="Seiboth B."/>
            <person name="vanKuyk P.A."/>
            <person name="Wortman J."/>
            <person name="Dyer P.S."/>
            <person name="Grigoriev I.V."/>
        </authorList>
    </citation>
    <scope>NUCLEOTIDE SEQUENCE [LARGE SCALE GENOMIC DNA]</scope>
    <source>
        <strain evidence="7">CBS 506.65</strain>
    </source>
</reference>
<dbReference type="GO" id="GO:0016491">
    <property type="term" value="F:oxidoreductase activity"/>
    <property type="evidence" value="ECO:0007669"/>
    <property type="project" value="UniProtKB-KW"/>
</dbReference>
<evidence type="ECO:0000256" key="3">
    <source>
        <dbReference type="ARBA" id="ARBA00023002"/>
    </source>
</evidence>
<keyword evidence="7" id="KW-1185">Reference proteome</keyword>
<keyword evidence="1" id="KW-0285">Flavoprotein</keyword>
<evidence type="ECO:0000259" key="5">
    <source>
        <dbReference type="Pfam" id="PF01494"/>
    </source>
</evidence>
<evidence type="ECO:0000256" key="2">
    <source>
        <dbReference type="ARBA" id="ARBA00022827"/>
    </source>
</evidence>
<dbReference type="SUPFAM" id="SSF51905">
    <property type="entry name" value="FAD/NAD(P)-binding domain"/>
    <property type="match status" value="1"/>
</dbReference>
<dbReference type="PANTHER" id="PTHR46865:SF7">
    <property type="entry name" value="MONOOXYGENASE, PUTATIVE (AFU_ORTHOLOGUE AFUA_8G07040)-RELATED"/>
    <property type="match status" value="1"/>
</dbReference>
<evidence type="ECO:0000256" key="4">
    <source>
        <dbReference type="SAM" id="Phobius"/>
    </source>
</evidence>
<keyword evidence="4" id="KW-1133">Transmembrane helix</keyword>
<keyword evidence="2" id="KW-0274">FAD</keyword>
<feature type="transmembrane region" description="Helical" evidence="4">
    <location>
        <begin position="357"/>
        <end position="374"/>
    </location>
</feature>
<name>A0A1L9SDC6_9EURO</name>
<sequence>MKILIVGAGIAGTSLAFFLSQHEVTVIERASHLRASGLQIDLRGAGIKVLKKMGLEDAFREKAVPEQGIALEDSRGRRWGYFPANRAKKGLQSFTTDYEIMRGDFCQLLYDQTRHQARYLFGVAVDSLSQTEGGKVTVLFSNGQADVFDLVVGADGLHSRTRRMISLDGFHPLGMYAGYFTFKQDMVKNKEDYVATAFLAHQNRFIMTRRHNESTLQAYLICKDNMISCKNENDREKKMDDLTAVFSGAGWRTKRILQGMRESTDFYGESMGFVQADKWSDGRVVLLGDAAYSPSAMTGMGTTCALVGAFVLAGELNLGGVNVETALQEYERKLRPFLDQVQKGLDGMAGRFPSSSFGVGILYCLFALASFFRLDVLARYVLREGVSWELPEYI</sequence>
<dbReference type="EMBL" id="KV878345">
    <property type="protein sequence ID" value="OJJ45225.1"/>
    <property type="molecule type" value="Genomic_DNA"/>
</dbReference>
<keyword evidence="3" id="KW-0560">Oxidoreductase</keyword>
<feature type="domain" description="FAD-binding" evidence="5">
    <location>
        <begin position="2"/>
        <end position="341"/>
    </location>
</feature>
<dbReference type="InterPro" id="IPR036188">
    <property type="entry name" value="FAD/NAD-bd_sf"/>
</dbReference>
<evidence type="ECO:0000313" key="7">
    <source>
        <dbReference type="Proteomes" id="UP000184188"/>
    </source>
</evidence>
<dbReference type="Gene3D" id="3.50.50.60">
    <property type="entry name" value="FAD/NAD(P)-binding domain"/>
    <property type="match status" value="1"/>
</dbReference>
<dbReference type="PANTHER" id="PTHR46865">
    <property type="entry name" value="OXIDOREDUCTASE-RELATED"/>
    <property type="match status" value="1"/>
</dbReference>